<protein>
    <submittedName>
        <fullName evidence="2">Uncharacterized protein</fullName>
    </submittedName>
</protein>
<accession>A0A9P6JLJ3</accession>
<dbReference type="AlphaFoldDB" id="A0A9P6JLJ3"/>
<feature type="compositionally biased region" description="Basic and acidic residues" evidence="1">
    <location>
        <begin position="388"/>
        <end position="397"/>
    </location>
</feature>
<feature type="region of interest" description="Disordered" evidence="1">
    <location>
        <begin position="339"/>
        <end position="402"/>
    </location>
</feature>
<feature type="compositionally biased region" description="Polar residues" evidence="1">
    <location>
        <begin position="42"/>
        <end position="55"/>
    </location>
</feature>
<keyword evidence="3" id="KW-1185">Reference proteome</keyword>
<comment type="caution">
    <text evidence="2">The sequence shown here is derived from an EMBL/GenBank/DDBJ whole genome shotgun (WGS) entry which is preliminary data.</text>
</comment>
<gene>
    <name evidence="2" type="ORF">CPB83DRAFT_773328</name>
</gene>
<name>A0A9P6JLJ3_9AGAR</name>
<proteinExistence type="predicted"/>
<dbReference type="EMBL" id="MU157894">
    <property type="protein sequence ID" value="KAF9524749.1"/>
    <property type="molecule type" value="Genomic_DNA"/>
</dbReference>
<sequence>MIIDKRPLPDDPMPSDAPPSYEATNERFSSEKSNKLFGYSSDALSPTASTSQSYSPPVAGPSSPTSSNRSYSQVSSPTSPLRSDKGKARAVNNWFNFAANRTNREVRTTVLGLVRDLVQEHISGSPAAIGILKSCADACNTHEVSLSEILQTKFIEEHTPFYWAIVKRLPDGHQDIEDSQGPDLLSALISYASPLNRDTIREIRLACLATSDQKLFQRLRLSPDFHAVSGVEQMLLGVRLPLDEVEVADVSPDGGAFAMDFVVPHFHKRMVVSKEIDLEFIARGRMWKLAFYIAPPPKWHSDPVEGSWCISISLLENSPPTFLDSQILIRVVPETAASPLPSPSQLVTQGESPSTLPPTSPLSQFSSALLSSTRPSRPDPTISLRLKTSHEQLEAPGKRTPGKNVMVTLETSLLASKLQYSNNPYIGPDEKLRGRLEARLGKPEADCIIC</sequence>
<dbReference type="Proteomes" id="UP000807306">
    <property type="component" value="Unassembled WGS sequence"/>
</dbReference>
<feature type="compositionally biased region" description="Low complexity" evidence="1">
    <location>
        <begin position="62"/>
        <end position="72"/>
    </location>
</feature>
<evidence type="ECO:0000313" key="3">
    <source>
        <dbReference type="Proteomes" id="UP000807306"/>
    </source>
</evidence>
<reference evidence="2" key="1">
    <citation type="submission" date="2020-11" db="EMBL/GenBank/DDBJ databases">
        <authorList>
            <consortium name="DOE Joint Genome Institute"/>
            <person name="Ahrendt S."/>
            <person name="Riley R."/>
            <person name="Andreopoulos W."/>
            <person name="Labutti K."/>
            <person name="Pangilinan J."/>
            <person name="Ruiz-Duenas F.J."/>
            <person name="Barrasa J.M."/>
            <person name="Sanchez-Garcia M."/>
            <person name="Camarero S."/>
            <person name="Miyauchi S."/>
            <person name="Serrano A."/>
            <person name="Linde D."/>
            <person name="Babiker R."/>
            <person name="Drula E."/>
            <person name="Ayuso-Fernandez I."/>
            <person name="Pacheco R."/>
            <person name="Padilla G."/>
            <person name="Ferreira P."/>
            <person name="Barriuso J."/>
            <person name="Kellner H."/>
            <person name="Castanera R."/>
            <person name="Alfaro M."/>
            <person name="Ramirez L."/>
            <person name="Pisabarro A.G."/>
            <person name="Kuo A."/>
            <person name="Tritt A."/>
            <person name="Lipzen A."/>
            <person name="He G."/>
            <person name="Yan M."/>
            <person name="Ng V."/>
            <person name="Cullen D."/>
            <person name="Martin F."/>
            <person name="Rosso M.-N."/>
            <person name="Henrissat B."/>
            <person name="Hibbett D."/>
            <person name="Martinez A.T."/>
            <person name="Grigoriev I.V."/>
        </authorList>
    </citation>
    <scope>NUCLEOTIDE SEQUENCE</scope>
    <source>
        <strain evidence="2">CBS 506.95</strain>
    </source>
</reference>
<evidence type="ECO:0000313" key="2">
    <source>
        <dbReference type="EMBL" id="KAF9524749.1"/>
    </source>
</evidence>
<feature type="region of interest" description="Disordered" evidence="1">
    <location>
        <begin position="1"/>
        <end position="85"/>
    </location>
</feature>
<evidence type="ECO:0000256" key="1">
    <source>
        <dbReference type="SAM" id="MobiDB-lite"/>
    </source>
</evidence>
<organism evidence="2 3">
    <name type="scientific">Crepidotus variabilis</name>
    <dbReference type="NCBI Taxonomy" id="179855"/>
    <lineage>
        <taxon>Eukaryota</taxon>
        <taxon>Fungi</taxon>
        <taxon>Dikarya</taxon>
        <taxon>Basidiomycota</taxon>
        <taxon>Agaricomycotina</taxon>
        <taxon>Agaricomycetes</taxon>
        <taxon>Agaricomycetidae</taxon>
        <taxon>Agaricales</taxon>
        <taxon>Agaricineae</taxon>
        <taxon>Crepidotaceae</taxon>
        <taxon>Crepidotus</taxon>
    </lineage>
</organism>
<dbReference type="OrthoDB" id="2959034at2759"/>
<feature type="compositionally biased region" description="Basic and acidic residues" evidence="1">
    <location>
        <begin position="24"/>
        <end position="34"/>
    </location>
</feature>
<feature type="compositionally biased region" description="Polar residues" evidence="1">
    <location>
        <begin position="364"/>
        <end position="375"/>
    </location>
</feature>